<dbReference type="PhylomeDB" id="A0A0D2U7T9"/>
<comment type="cofactor">
    <cofactor evidence="1">
        <name>Fe(2+)</name>
        <dbReference type="ChEBI" id="CHEBI:29033"/>
    </cofactor>
</comment>
<dbReference type="GO" id="GO:0046872">
    <property type="term" value="F:metal ion binding"/>
    <property type="evidence" value="ECO:0007669"/>
    <property type="project" value="UniProtKB-KW"/>
</dbReference>
<accession>A0A0D2U7T9</accession>
<dbReference type="PROSITE" id="PS51184">
    <property type="entry name" value="JMJC"/>
    <property type="match status" value="1"/>
</dbReference>
<dbReference type="InParanoid" id="A0A0D2U7T9"/>
<sequence length="559" mass="62187">MPPKQQRESVPTPTTTSSRGNNAPPAGIVPNRLKIIQLLGCLAVVAAWLLGRGGSGGSSSSHIASKDAFHRGTFPSHITLSDNQLIVPMPLPIHTRFRQLSVVRAKSVLPSSPPETSETQSRSAYAQLARTQRMPVLMNETLADQWTARKEWDLRSGNLTKTLKQVKVYRQSQNRRFFTTFHDNKPMEPLLATKRWQDYNAQVAVAPSVVLKDNTDGVFLYFTSAIDLLKERETLLRDLQGLEQLQVSDEGRVSNLWIGRRGIVTSTHYDATFNFFVQLRGRKRFTLLPPSTSMYLYPCLHPHYGHAQVNISSLNPQAELVNFPGFARAEVYTAELGPGDMLYLPPFWFHQVETLEPDSLSVNAWSDAPEYSVMLDVYSMPVPFESHWSQTGTVFAAMLLISKLVEDVHAQHSLHWFAPAPAADTAAPVARFMAMLVEQRYRRLYASGEMLQNATLYSQVEGTCASVLTASHIQTSATLLYRQLLEWDTGLSSPDVLNGELDPARLASAVAALSNAFGKIADSAIRTTLFMNYIEHLVNAVLGAASVHPFFVNCFLLVQ</sequence>
<keyword evidence="3" id="KW-0479">Metal-binding</keyword>
<evidence type="ECO:0000256" key="2">
    <source>
        <dbReference type="ARBA" id="ARBA00004123"/>
    </source>
</evidence>
<proteinExistence type="predicted"/>
<evidence type="ECO:0000313" key="10">
    <source>
        <dbReference type="Proteomes" id="UP000008743"/>
    </source>
</evidence>
<dbReference type="AlphaFoldDB" id="A0A0D2U7T9"/>
<keyword evidence="4" id="KW-0560">Oxidoreductase</keyword>
<protein>
    <recommendedName>
        <fullName evidence="8">JmjC domain-containing protein</fullName>
    </recommendedName>
</protein>
<dbReference type="Proteomes" id="UP000008743">
    <property type="component" value="Unassembled WGS sequence"/>
</dbReference>
<comment type="subcellular location">
    <subcellularLocation>
        <location evidence="2">Nucleus</location>
    </subcellularLocation>
</comment>
<evidence type="ECO:0000256" key="7">
    <source>
        <dbReference type="SAM" id="MobiDB-lite"/>
    </source>
</evidence>
<organism evidence="9 10">
    <name type="scientific">Capsaspora owczarzaki (strain ATCC 30864)</name>
    <dbReference type="NCBI Taxonomy" id="595528"/>
    <lineage>
        <taxon>Eukaryota</taxon>
        <taxon>Filasterea</taxon>
        <taxon>Capsaspora</taxon>
    </lineage>
</organism>
<feature type="region of interest" description="Disordered" evidence="7">
    <location>
        <begin position="1"/>
        <end position="25"/>
    </location>
</feature>
<dbReference type="GO" id="GO:0005634">
    <property type="term" value="C:nucleus"/>
    <property type="evidence" value="ECO:0007669"/>
    <property type="project" value="UniProtKB-SubCell"/>
</dbReference>
<evidence type="ECO:0000256" key="5">
    <source>
        <dbReference type="ARBA" id="ARBA00023004"/>
    </source>
</evidence>
<feature type="compositionally biased region" description="Polar residues" evidence="7">
    <location>
        <begin position="8"/>
        <end position="21"/>
    </location>
</feature>
<name>A0A0D2U7T9_CAPO3</name>
<dbReference type="eggNOG" id="KOG2132">
    <property type="taxonomic scope" value="Eukaryota"/>
</dbReference>
<dbReference type="SUPFAM" id="SSF51197">
    <property type="entry name" value="Clavaminate synthase-like"/>
    <property type="match status" value="1"/>
</dbReference>
<dbReference type="Gene3D" id="2.60.120.10">
    <property type="entry name" value="Jelly Rolls"/>
    <property type="match status" value="1"/>
</dbReference>
<dbReference type="RefSeq" id="XP_004349075.2">
    <property type="nucleotide sequence ID" value="XM_004349025.2"/>
</dbReference>
<dbReference type="SMART" id="SM00558">
    <property type="entry name" value="JmjC"/>
    <property type="match status" value="1"/>
</dbReference>
<dbReference type="GO" id="GO:0016491">
    <property type="term" value="F:oxidoreductase activity"/>
    <property type="evidence" value="ECO:0007669"/>
    <property type="project" value="UniProtKB-KW"/>
</dbReference>
<evidence type="ECO:0000259" key="8">
    <source>
        <dbReference type="PROSITE" id="PS51184"/>
    </source>
</evidence>
<dbReference type="InterPro" id="IPR003347">
    <property type="entry name" value="JmjC_dom"/>
</dbReference>
<keyword evidence="6" id="KW-0539">Nucleus</keyword>
<dbReference type="PANTHER" id="PTHR12461">
    <property type="entry name" value="HYPOXIA-INDUCIBLE FACTOR 1 ALPHA INHIBITOR-RELATED"/>
    <property type="match status" value="1"/>
</dbReference>
<dbReference type="InterPro" id="IPR041667">
    <property type="entry name" value="Cupin_8"/>
</dbReference>
<gene>
    <name evidence="9" type="ORF">CAOG_002325</name>
</gene>
<dbReference type="Pfam" id="PF13621">
    <property type="entry name" value="Cupin_8"/>
    <property type="match status" value="1"/>
</dbReference>
<dbReference type="InterPro" id="IPR014710">
    <property type="entry name" value="RmlC-like_jellyroll"/>
</dbReference>
<evidence type="ECO:0000256" key="4">
    <source>
        <dbReference type="ARBA" id="ARBA00023002"/>
    </source>
</evidence>
<feature type="domain" description="JmjC" evidence="8">
    <location>
        <begin position="224"/>
        <end position="383"/>
    </location>
</feature>
<evidence type="ECO:0000256" key="3">
    <source>
        <dbReference type="ARBA" id="ARBA00022723"/>
    </source>
</evidence>
<evidence type="ECO:0000256" key="6">
    <source>
        <dbReference type="ARBA" id="ARBA00023242"/>
    </source>
</evidence>
<keyword evidence="5" id="KW-0408">Iron</keyword>
<dbReference type="OrthoDB" id="415358at2759"/>
<reference evidence="10" key="1">
    <citation type="submission" date="2011-02" db="EMBL/GenBank/DDBJ databases">
        <title>The Genome Sequence of Capsaspora owczarzaki ATCC 30864.</title>
        <authorList>
            <person name="Russ C."/>
            <person name="Cuomo C."/>
            <person name="Burger G."/>
            <person name="Gray M.W."/>
            <person name="Holland P.W.H."/>
            <person name="King N."/>
            <person name="Lang F.B.F."/>
            <person name="Roger A.J."/>
            <person name="Ruiz-Trillo I."/>
            <person name="Young S.K."/>
            <person name="Zeng Q."/>
            <person name="Gargeya S."/>
            <person name="Alvarado L."/>
            <person name="Berlin A."/>
            <person name="Chapman S.B."/>
            <person name="Chen Z."/>
            <person name="Freedman E."/>
            <person name="Gellesch M."/>
            <person name="Goldberg J."/>
            <person name="Griggs A."/>
            <person name="Gujja S."/>
            <person name="Heilman E."/>
            <person name="Heiman D."/>
            <person name="Howarth C."/>
            <person name="Mehta T."/>
            <person name="Neiman D."/>
            <person name="Pearson M."/>
            <person name="Roberts A."/>
            <person name="Saif S."/>
            <person name="Shea T."/>
            <person name="Shenoy N."/>
            <person name="Sisk P."/>
            <person name="Stolte C."/>
            <person name="Sykes S."/>
            <person name="White J."/>
            <person name="Yandava C."/>
            <person name="Haas B."/>
            <person name="Nusbaum C."/>
            <person name="Birren B."/>
        </authorList>
    </citation>
    <scope>NUCLEOTIDE SEQUENCE</scope>
    <source>
        <strain evidence="10">ATCC 30864</strain>
    </source>
</reference>
<dbReference type="EMBL" id="KE346362">
    <property type="protein sequence ID" value="KJE91146.1"/>
    <property type="molecule type" value="Genomic_DNA"/>
</dbReference>
<dbReference type="PANTHER" id="PTHR12461:SF106">
    <property type="entry name" value="BIFUNCTIONAL PEPTIDASE AND ARGINYL-HYDROXYLASE JMJD5"/>
    <property type="match status" value="1"/>
</dbReference>
<evidence type="ECO:0000256" key="1">
    <source>
        <dbReference type="ARBA" id="ARBA00001954"/>
    </source>
</evidence>
<evidence type="ECO:0000313" key="9">
    <source>
        <dbReference type="EMBL" id="KJE91146.1"/>
    </source>
</evidence>
<keyword evidence="10" id="KW-1185">Reference proteome</keyword>